<sequence length="717" mass="84191">MVVPLPPDDRAIPALAPISARSLPGIPNWSGGRILRSAIRERKLPSVKYSTSITSQSSRAVCVSRSMASDNETIEFFSSSESTASSVCEVVYEIVDGVVKREGEIFNYPNDEKEQDIGDGVTTRSRKKSSMGDLKSINTPTRGNHKSMKTPSREAFKSDKKNEEKKFVELSKKEEENKNIGPRDFIIFTDGSWSIRAIIRSEQHKDKDITLSPLKFKKESVGENERKRRGDLSDDDRFEPDRVNPDEEYSEKYYKLMKSELMERMGEKEANQIVQVHKKTHEKRLTVDDRLQWIVLGCRYEMEVPFDGVYPEYYSKHETLWICDGCFSYYADKELCVRHRNRCRFIAHPPGEEVYRDKSVVDGVVSVFKVRGDKWEDYCRKLCMLAMLFVQGKCVYLDVDEFDFFIVTQFSPDKGMRPVGYFSKQRTLNLHQNLACFCVFPCYQKKGFGRFIIDFSYQLSRLSGIPGGPERPLSPFGLVSYTSYWKRTMLLRGLEEFDEETTVNELVNKLGMRENDVVEVIQNLFSTKLKKGELNISKEIVHNLIAKEKVRDANKLYTKMECFDPEFHEYMLDFKSRMQRSCRLNVRDEEKNKKETKKERKKRKDKEKKETEMRKQKKEVDEILVENEEKKEKNERKRLKYYSNYEDNESSDDSSYVRRVYATVKEAETCLWMENESEDEERSMKKRKKEKDNRDGIMEEEDTKRIEEGRRINERIL</sequence>
<accession>A0AAV5UD75</accession>
<evidence type="ECO:0000259" key="7">
    <source>
        <dbReference type="PROSITE" id="PS51726"/>
    </source>
</evidence>
<evidence type="ECO:0000256" key="6">
    <source>
        <dbReference type="SAM" id="MobiDB-lite"/>
    </source>
</evidence>
<dbReference type="Pfam" id="PF01853">
    <property type="entry name" value="MOZ_SAS"/>
    <property type="match status" value="1"/>
</dbReference>
<dbReference type="GO" id="GO:0006355">
    <property type="term" value="P:regulation of DNA-templated transcription"/>
    <property type="evidence" value="ECO:0007669"/>
    <property type="project" value="InterPro"/>
</dbReference>
<evidence type="ECO:0000313" key="8">
    <source>
        <dbReference type="EMBL" id="GMT04386.1"/>
    </source>
</evidence>
<feature type="compositionally biased region" description="Basic and acidic residues" evidence="6">
    <location>
        <begin position="151"/>
        <end position="161"/>
    </location>
</feature>
<feature type="compositionally biased region" description="Basic and acidic residues" evidence="6">
    <location>
        <begin position="588"/>
        <end position="598"/>
    </location>
</feature>
<dbReference type="InterPro" id="IPR002717">
    <property type="entry name" value="HAT_MYST-type"/>
</dbReference>
<dbReference type="InterPro" id="IPR016181">
    <property type="entry name" value="Acyl_CoA_acyltransferase"/>
</dbReference>
<feature type="region of interest" description="Disordered" evidence="6">
    <location>
        <begin position="588"/>
        <end position="619"/>
    </location>
</feature>
<gene>
    <name evidence="8" type="ORF">PENTCL1PPCAC_26560</name>
</gene>
<evidence type="ECO:0000256" key="2">
    <source>
        <dbReference type="ARBA" id="ARBA00013184"/>
    </source>
</evidence>
<keyword evidence="9" id="KW-1185">Reference proteome</keyword>
<feature type="compositionally biased region" description="Basic and acidic residues" evidence="6">
    <location>
        <begin position="690"/>
        <end position="717"/>
    </location>
</feature>
<comment type="similarity">
    <text evidence="1">Belongs to the MYST (SAS/MOZ) family.</text>
</comment>
<dbReference type="EC" id="2.3.1.48" evidence="2"/>
<dbReference type="PROSITE" id="PS51726">
    <property type="entry name" value="MYST_HAT"/>
    <property type="match status" value="1"/>
</dbReference>
<evidence type="ECO:0000313" key="9">
    <source>
        <dbReference type="Proteomes" id="UP001432027"/>
    </source>
</evidence>
<dbReference type="Pfam" id="PF17772">
    <property type="entry name" value="zf-MYST"/>
    <property type="match status" value="1"/>
</dbReference>
<feature type="region of interest" description="Disordered" evidence="6">
    <location>
        <begin position="219"/>
        <end position="244"/>
    </location>
</feature>
<dbReference type="AlphaFoldDB" id="A0AAV5UD75"/>
<keyword evidence="3" id="KW-0808">Transferase</keyword>
<feature type="compositionally biased region" description="Basic and acidic residues" evidence="6">
    <location>
        <begin position="607"/>
        <end position="619"/>
    </location>
</feature>
<feature type="compositionally biased region" description="Basic and acidic residues" evidence="6">
    <location>
        <begin position="219"/>
        <end position="232"/>
    </location>
</feature>
<evidence type="ECO:0000256" key="3">
    <source>
        <dbReference type="ARBA" id="ARBA00022679"/>
    </source>
</evidence>
<dbReference type="InterPro" id="IPR036388">
    <property type="entry name" value="WH-like_DNA-bd_sf"/>
</dbReference>
<dbReference type="Gene3D" id="3.30.60.60">
    <property type="entry name" value="N-acetyl transferase-like"/>
    <property type="match status" value="1"/>
</dbReference>
<feature type="active site" description="Proton donor/acceptor" evidence="5">
    <location>
        <position position="470"/>
    </location>
</feature>
<keyword evidence="4" id="KW-0007">Acetylation</keyword>
<dbReference type="GO" id="GO:0004402">
    <property type="term" value="F:histone acetyltransferase activity"/>
    <property type="evidence" value="ECO:0007669"/>
    <property type="project" value="InterPro"/>
</dbReference>
<name>A0AAV5UD75_9BILA</name>
<dbReference type="InterPro" id="IPR050603">
    <property type="entry name" value="MYST_HAT"/>
</dbReference>
<proteinExistence type="inferred from homology"/>
<dbReference type="SUPFAM" id="SSF55729">
    <property type="entry name" value="Acyl-CoA N-acyltransferases (Nat)"/>
    <property type="match status" value="1"/>
</dbReference>
<evidence type="ECO:0000256" key="4">
    <source>
        <dbReference type="ARBA" id="ARBA00022990"/>
    </source>
</evidence>
<dbReference type="Gene3D" id="1.10.10.10">
    <property type="entry name" value="Winged helix-like DNA-binding domain superfamily/Winged helix DNA-binding domain"/>
    <property type="match status" value="1"/>
</dbReference>
<dbReference type="Proteomes" id="UP001432027">
    <property type="component" value="Unassembled WGS sequence"/>
</dbReference>
<protein>
    <recommendedName>
        <fullName evidence="2">histone acetyltransferase</fullName>
        <ecNumber evidence="2">2.3.1.48</ecNumber>
    </recommendedName>
</protein>
<evidence type="ECO:0000256" key="5">
    <source>
        <dbReference type="PIRSR" id="PIRSR602717-51"/>
    </source>
</evidence>
<organism evidence="8 9">
    <name type="scientific">Pristionchus entomophagus</name>
    <dbReference type="NCBI Taxonomy" id="358040"/>
    <lineage>
        <taxon>Eukaryota</taxon>
        <taxon>Metazoa</taxon>
        <taxon>Ecdysozoa</taxon>
        <taxon>Nematoda</taxon>
        <taxon>Chromadorea</taxon>
        <taxon>Rhabditida</taxon>
        <taxon>Rhabditina</taxon>
        <taxon>Diplogasteromorpha</taxon>
        <taxon>Diplogasteroidea</taxon>
        <taxon>Neodiplogasteridae</taxon>
        <taxon>Pristionchus</taxon>
    </lineage>
</organism>
<dbReference type="Gene3D" id="3.40.630.30">
    <property type="match status" value="1"/>
</dbReference>
<dbReference type="InterPro" id="IPR040706">
    <property type="entry name" value="Zf-MYST"/>
</dbReference>
<feature type="region of interest" description="Disordered" evidence="6">
    <location>
        <begin position="675"/>
        <end position="717"/>
    </location>
</feature>
<evidence type="ECO:0000256" key="1">
    <source>
        <dbReference type="ARBA" id="ARBA00010107"/>
    </source>
</evidence>
<feature type="domain" description="MYST-type HAT" evidence="7">
    <location>
        <begin position="286"/>
        <end position="565"/>
    </location>
</feature>
<dbReference type="EMBL" id="BTSX01000006">
    <property type="protein sequence ID" value="GMT04386.1"/>
    <property type="molecule type" value="Genomic_DNA"/>
</dbReference>
<comment type="caution">
    <text evidence="8">The sequence shown here is derived from an EMBL/GenBank/DDBJ whole genome shotgun (WGS) entry which is preliminary data.</text>
</comment>
<reference evidence="8" key="1">
    <citation type="submission" date="2023-10" db="EMBL/GenBank/DDBJ databases">
        <title>Genome assembly of Pristionchus species.</title>
        <authorList>
            <person name="Yoshida K."/>
            <person name="Sommer R.J."/>
        </authorList>
    </citation>
    <scope>NUCLEOTIDE SEQUENCE</scope>
    <source>
        <strain evidence="8">RS0144</strain>
    </source>
</reference>
<dbReference type="PANTHER" id="PTHR10615">
    <property type="entry name" value="HISTONE ACETYLTRANSFERASE"/>
    <property type="match status" value="1"/>
</dbReference>
<feature type="region of interest" description="Disordered" evidence="6">
    <location>
        <begin position="110"/>
        <end position="161"/>
    </location>
</feature>